<dbReference type="Proteomes" id="UP000037035">
    <property type="component" value="Unassembled WGS sequence"/>
</dbReference>
<feature type="region of interest" description="Disordered" evidence="1">
    <location>
        <begin position="1"/>
        <end position="37"/>
    </location>
</feature>
<gene>
    <name evidence="2" type="ORF">VP01_3160g4</name>
</gene>
<sequence>MDNSDNHDFTAGAQETKINTQSGEHVSHTLENTSMGKGSGEMILESRLAIMGSIFFLTEWIFVEDKPTVNAWWYLQAKFHMEKRRQ</sequence>
<name>A0A0L6UYT4_9BASI</name>
<evidence type="ECO:0000313" key="2">
    <source>
        <dbReference type="EMBL" id="KNZ53703.1"/>
    </source>
</evidence>
<dbReference type="EMBL" id="LAVV01008125">
    <property type="protein sequence ID" value="KNZ53703.1"/>
    <property type="molecule type" value="Genomic_DNA"/>
</dbReference>
<feature type="compositionally biased region" description="Polar residues" evidence="1">
    <location>
        <begin position="16"/>
        <end position="36"/>
    </location>
</feature>
<evidence type="ECO:0000313" key="3">
    <source>
        <dbReference type="Proteomes" id="UP000037035"/>
    </source>
</evidence>
<reference evidence="2 3" key="1">
    <citation type="submission" date="2015-08" db="EMBL/GenBank/DDBJ databases">
        <title>Next Generation Sequencing and Analysis of the Genome of Puccinia sorghi L Schw, the Causal Agent of Maize Common Rust.</title>
        <authorList>
            <person name="Rochi L."/>
            <person name="Burguener G."/>
            <person name="Darino M."/>
            <person name="Turjanski A."/>
            <person name="Kreff E."/>
            <person name="Dieguez M.J."/>
            <person name="Sacco F."/>
        </authorList>
    </citation>
    <scope>NUCLEOTIDE SEQUENCE [LARGE SCALE GENOMIC DNA]</scope>
    <source>
        <strain evidence="2 3">RO10H11247</strain>
    </source>
</reference>
<dbReference type="VEuPathDB" id="FungiDB:VP01_3160g4"/>
<organism evidence="2 3">
    <name type="scientific">Puccinia sorghi</name>
    <dbReference type="NCBI Taxonomy" id="27349"/>
    <lineage>
        <taxon>Eukaryota</taxon>
        <taxon>Fungi</taxon>
        <taxon>Dikarya</taxon>
        <taxon>Basidiomycota</taxon>
        <taxon>Pucciniomycotina</taxon>
        <taxon>Pucciniomycetes</taxon>
        <taxon>Pucciniales</taxon>
        <taxon>Pucciniaceae</taxon>
        <taxon>Puccinia</taxon>
    </lineage>
</organism>
<accession>A0A0L6UYT4</accession>
<comment type="caution">
    <text evidence="2">The sequence shown here is derived from an EMBL/GenBank/DDBJ whole genome shotgun (WGS) entry which is preliminary data.</text>
</comment>
<evidence type="ECO:0000256" key="1">
    <source>
        <dbReference type="SAM" id="MobiDB-lite"/>
    </source>
</evidence>
<protein>
    <submittedName>
        <fullName evidence="2">Uncharacterized protein</fullName>
    </submittedName>
</protein>
<dbReference type="AlphaFoldDB" id="A0A0L6UYT4"/>
<proteinExistence type="predicted"/>
<keyword evidence="3" id="KW-1185">Reference proteome</keyword>